<reference evidence="15 16" key="1">
    <citation type="submission" date="2020-08" db="EMBL/GenBank/DDBJ databases">
        <title>Genomic Encyclopedia of Type Strains, Phase IV (KMG-IV): sequencing the most valuable type-strain genomes for metagenomic binning, comparative biology and taxonomic classification.</title>
        <authorList>
            <person name="Goeker M."/>
        </authorList>
    </citation>
    <scope>NUCLEOTIDE SEQUENCE [LARGE SCALE GENOMIC DNA]</scope>
    <source>
        <strain evidence="15 16">DSM 4737</strain>
    </source>
</reference>
<gene>
    <name evidence="15" type="ORF">GGR13_000338</name>
</gene>
<dbReference type="PANTHER" id="PTHR10978">
    <property type="entry name" value="SUCCINATE DEHYDROGENASE CYTOCHROME B560 SUBUNIT"/>
    <property type="match status" value="1"/>
</dbReference>
<proteinExistence type="inferred from homology"/>
<comment type="subunit">
    <text evidence="11">Part of an enzyme complex containing four subunits: a flavoprotein, an iron-sulfur protein, plus two membrane-anchoring proteins, SdhC and SdhD. The complex can form homotrimers.</text>
</comment>
<evidence type="ECO:0000256" key="8">
    <source>
        <dbReference type="ARBA" id="ARBA00022989"/>
    </source>
</evidence>
<evidence type="ECO:0000256" key="13">
    <source>
        <dbReference type="SAM" id="MobiDB-lite"/>
    </source>
</evidence>
<keyword evidence="5 12" id="KW-0349">Heme</keyword>
<dbReference type="RefSeq" id="WP_246347630.1">
    <property type="nucleotide sequence ID" value="NZ_JACHOR010000001.1"/>
</dbReference>
<evidence type="ECO:0000256" key="9">
    <source>
        <dbReference type="ARBA" id="ARBA00023004"/>
    </source>
</evidence>
<feature type="compositionally biased region" description="Polar residues" evidence="13">
    <location>
        <begin position="1"/>
        <end position="11"/>
    </location>
</feature>
<dbReference type="GO" id="GO:0006099">
    <property type="term" value="P:tricarboxylic acid cycle"/>
    <property type="evidence" value="ECO:0007669"/>
    <property type="project" value="InterPro"/>
</dbReference>
<evidence type="ECO:0000256" key="11">
    <source>
        <dbReference type="ARBA" id="ARBA00025912"/>
    </source>
</evidence>
<comment type="subcellular location">
    <subcellularLocation>
        <location evidence="2">Membrane</location>
        <topology evidence="2">Multi-pass membrane protein</topology>
    </subcellularLocation>
</comment>
<organism evidence="15 16">
    <name type="scientific">Brevundimonas variabilis</name>
    <dbReference type="NCBI Taxonomy" id="74312"/>
    <lineage>
        <taxon>Bacteria</taxon>
        <taxon>Pseudomonadati</taxon>
        <taxon>Pseudomonadota</taxon>
        <taxon>Alphaproteobacteria</taxon>
        <taxon>Caulobacterales</taxon>
        <taxon>Caulobacteraceae</taxon>
        <taxon>Brevundimonas</taxon>
    </lineage>
</organism>
<dbReference type="SUPFAM" id="SSF81343">
    <property type="entry name" value="Fumarate reductase respiratory complex transmembrane subunits"/>
    <property type="match status" value="1"/>
</dbReference>
<comment type="cofactor">
    <cofactor evidence="12">
        <name>heme</name>
        <dbReference type="ChEBI" id="CHEBI:30413"/>
    </cofactor>
    <text evidence="12">The heme is bound between the two transmembrane subunits.</text>
</comment>
<evidence type="ECO:0000256" key="12">
    <source>
        <dbReference type="PIRSR" id="PIRSR000178-1"/>
    </source>
</evidence>
<evidence type="ECO:0000256" key="14">
    <source>
        <dbReference type="SAM" id="Phobius"/>
    </source>
</evidence>
<dbReference type="Pfam" id="PF01127">
    <property type="entry name" value="Sdh_cyt"/>
    <property type="match status" value="1"/>
</dbReference>
<evidence type="ECO:0000256" key="3">
    <source>
        <dbReference type="ARBA" id="ARBA00007244"/>
    </source>
</evidence>
<keyword evidence="6 14" id="KW-0812">Transmembrane</keyword>
<dbReference type="InterPro" id="IPR014314">
    <property type="entry name" value="Succ_DH_cytb556"/>
</dbReference>
<dbReference type="InterPro" id="IPR000701">
    <property type="entry name" value="SuccDH_FuR_B_TM-su"/>
</dbReference>
<comment type="similarity">
    <text evidence="3">Belongs to the cytochrome b560 family.</text>
</comment>
<evidence type="ECO:0000256" key="4">
    <source>
        <dbReference type="ARBA" id="ARBA00020076"/>
    </source>
</evidence>
<evidence type="ECO:0000313" key="16">
    <source>
        <dbReference type="Proteomes" id="UP000545037"/>
    </source>
</evidence>
<dbReference type="GO" id="GO:0046872">
    <property type="term" value="F:metal ion binding"/>
    <property type="evidence" value="ECO:0007669"/>
    <property type="project" value="UniProtKB-KW"/>
</dbReference>
<keyword evidence="10 14" id="KW-0472">Membrane</keyword>
<protein>
    <recommendedName>
        <fullName evidence="4">Succinate dehydrogenase cytochrome b556 subunit</fullName>
    </recommendedName>
</protein>
<dbReference type="PROSITE" id="PS01001">
    <property type="entry name" value="SDH_CYT_2"/>
    <property type="match status" value="1"/>
</dbReference>
<name>A0A7W9CFZ7_9CAUL</name>
<evidence type="ECO:0000256" key="5">
    <source>
        <dbReference type="ARBA" id="ARBA00022617"/>
    </source>
</evidence>
<dbReference type="Gene3D" id="1.20.1300.10">
    <property type="entry name" value="Fumarate reductase/succinate dehydrogenase, transmembrane subunit"/>
    <property type="match status" value="1"/>
</dbReference>
<evidence type="ECO:0000256" key="6">
    <source>
        <dbReference type="ARBA" id="ARBA00022692"/>
    </source>
</evidence>
<dbReference type="InterPro" id="IPR018495">
    <property type="entry name" value="Succ_DH_cyt_bsu_CS"/>
</dbReference>
<dbReference type="PIRSF" id="PIRSF000178">
    <property type="entry name" value="SDH_cyt_b560"/>
    <property type="match status" value="1"/>
</dbReference>
<keyword evidence="7 12" id="KW-0479">Metal-binding</keyword>
<keyword evidence="16" id="KW-1185">Reference proteome</keyword>
<feature type="transmembrane region" description="Helical" evidence="14">
    <location>
        <begin position="42"/>
        <end position="63"/>
    </location>
</feature>
<comment type="caution">
    <text evidence="15">The sequence shown here is derived from an EMBL/GenBank/DDBJ whole genome shotgun (WGS) entry which is preliminary data.</text>
</comment>
<sequence>MSNAKDSSAVTTGHVMQPNGRPRPMSPHLQVWRWHVTMLASILTRVTGSALYVGAILVVAWIAALASGAEAYATFVGLAGSPLGLLVWFGFTVSLLYHFAAGVRHLIWDAGAALTPKAADGLSWGSIAFGVVASLAFWAYLFAAGRVSL</sequence>
<accession>A0A7W9CFZ7</accession>
<dbReference type="PANTHER" id="PTHR10978:SF5">
    <property type="entry name" value="SUCCINATE DEHYDROGENASE CYTOCHROME B560 SUBUNIT, MITOCHONDRIAL"/>
    <property type="match status" value="1"/>
</dbReference>
<dbReference type="GO" id="GO:0016020">
    <property type="term" value="C:membrane"/>
    <property type="evidence" value="ECO:0007669"/>
    <property type="project" value="UniProtKB-SubCell"/>
</dbReference>
<dbReference type="InterPro" id="IPR034804">
    <property type="entry name" value="SQR/QFR_C/D"/>
</dbReference>
<keyword evidence="8 14" id="KW-1133">Transmembrane helix</keyword>
<dbReference type="NCBIfam" id="TIGR02970">
    <property type="entry name" value="succ_dehyd_cytB"/>
    <property type="match status" value="1"/>
</dbReference>
<keyword evidence="9 12" id="KW-0408">Iron</keyword>
<feature type="transmembrane region" description="Helical" evidence="14">
    <location>
        <begin position="121"/>
        <end position="143"/>
    </location>
</feature>
<feature type="transmembrane region" description="Helical" evidence="14">
    <location>
        <begin position="75"/>
        <end position="101"/>
    </location>
</feature>
<dbReference type="CDD" id="cd03499">
    <property type="entry name" value="SQR_TypeC_SdhC"/>
    <property type="match status" value="1"/>
</dbReference>
<evidence type="ECO:0000256" key="2">
    <source>
        <dbReference type="ARBA" id="ARBA00004141"/>
    </source>
</evidence>
<feature type="binding site" description="axial binding residue" evidence="12">
    <location>
        <position position="98"/>
    </location>
    <ligand>
        <name>heme</name>
        <dbReference type="ChEBI" id="CHEBI:30413"/>
        <note>ligand shared with second transmembrane subunit</note>
    </ligand>
    <ligandPart>
        <name>Fe</name>
        <dbReference type="ChEBI" id="CHEBI:18248"/>
    </ligandPart>
</feature>
<evidence type="ECO:0000256" key="7">
    <source>
        <dbReference type="ARBA" id="ARBA00022723"/>
    </source>
</evidence>
<evidence type="ECO:0000313" key="15">
    <source>
        <dbReference type="EMBL" id="MBB5744766.1"/>
    </source>
</evidence>
<dbReference type="AlphaFoldDB" id="A0A7W9CFZ7"/>
<evidence type="ECO:0000256" key="10">
    <source>
        <dbReference type="ARBA" id="ARBA00023136"/>
    </source>
</evidence>
<dbReference type="EMBL" id="JACHOR010000001">
    <property type="protein sequence ID" value="MBB5744766.1"/>
    <property type="molecule type" value="Genomic_DNA"/>
</dbReference>
<evidence type="ECO:0000256" key="1">
    <source>
        <dbReference type="ARBA" id="ARBA00004050"/>
    </source>
</evidence>
<feature type="region of interest" description="Disordered" evidence="13">
    <location>
        <begin position="1"/>
        <end position="24"/>
    </location>
</feature>
<dbReference type="GO" id="GO:0009055">
    <property type="term" value="F:electron transfer activity"/>
    <property type="evidence" value="ECO:0007669"/>
    <property type="project" value="InterPro"/>
</dbReference>
<comment type="function">
    <text evidence="1">Membrane-anchoring subunit of succinate dehydrogenase (SDH).</text>
</comment>
<dbReference type="Proteomes" id="UP000545037">
    <property type="component" value="Unassembled WGS sequence"/>
</dbReference>